<evidence type="ECO:0000256" key="1">
    <source>
        <dbReference type="ARBA" id="ARBA00002591"/>
    </source>
</evidence>
<dbReference type="GO" id="GO:0030288">
    <property type="term" value="C:outer membrane-bounded periplasmic space"/>
    <property type="evidence" value="ECO:0007669"/>
    <property type="project" value="InterPro"/>
</dbReference>
<dbReference type="GO" id="GO:0009428">
    <property type="term" value="C:bacterial-type flagellum basal body, distal rod, P ring"/>
    <property type="evidence" value="ECO:0007669"/>
    <property type="project" value="InterPro"/>
</dbReference>
<dbReference type="AlphaFoldDB" id="A0A1Y1RUU7"/>
<dbReference type="PANTHER" id="PTHR30381">
    <property type="entry name" value="FLAGELLAR P-RING PERIPLASMIC PROTEIN FLGI"/>
    <property type="match status" value="1"/>
</dbReference>
<dbReference type="Pfam" id="PF02119">
    <property type="entry name" value="FlgI"/>
    <property type="match status" value="1"/>
</dbReference>
<keyword evidence="7" id="KW-1185">Reference proteome</keyword>
<comment type="caution">
    <text evidence="6">The sequence shown here is derived from an EMBL/GenBank/DDBJ whole genome shotgun (WGS) entry which is preliminary data.</text>
</comment>
<evidence type="ECO:0000313" key="6">
    <source>
        <dbReference type="EMBL" id="ORC32865.1"/>
    </source>
</evidence>
<gene>
    <name evidence="5" type="primary">flgI</name>
    <name evidence="6" type="ORF">B4O97_15540</name>
</gene>
<dbReference type="RefSeq" id="WP_083052227.1">
    <property type="nucleotide sequence ID" value="NZ_CAXXQO010000002.1"/>
</dbReference>
<keyword evidence="3" id="KW-0732">Signal</keyword>
<sequence>MKTLPQKYKLILLAVSIFFLSPVVGNPPLFAQDEIRLREISVVEGFRENQLAGLGIVTGLAGKGDSQSSPLMRRFLANMVSNFAEQVSERDIRSKNSAVVLVTADLPAYVQPGERISVRVSSIGDAKSLIGGVLLQTALKGADGAVYAVAQGSIPGISGSSNDTVASLPGGGIMERAVNSRVSENGTVSILLKEPDFSTAAAVSRAIRENSEFEVAFADAARISVRIPEEYAERTVEMIAQLENLSVPPGFTDRVVVNPRTGVVVMGKDVRIGKVAVSYQGLKISIMDDDLYSDKESESFLIEQRPTVEDFVDLLREIGVDTKGLIEILQAVDHAGALYGTLEVM</sequence>
<evidence type="ECO:0000256" key="5">
    <source>
        <dbReference type="HAMAP-Rule" id="MF_00416"/>
    </source>
</evidence>
<dbReference type="EMBL" id="MWQY01000019">
    <property type="protein sequence ID" value="ORC32865.1"/>
    <property type="molecule type" value="Genomic_DNA"/>
</dbReference>
<accession>A0A1Y1RUU7</accession>
<dbReference type="PRINTS" id="PR01010">
    <property type="entry name" value="FLGPRINGFLGI"/>
</dbReference>
<dbReference type="GO" id="GO:0005198">
    <property type="term" value="F:structural molecule activity"/>
    <property type="evidence" value="ECO:0007669"/>
    <property type="project" value="InterPro"/>
</dbReference>
<protein>
    <recommendedName>
        <fullName evidence="5">Flagellar P-ring protein</fullName>
    </recommendedName>
    <alternativeName>
        <fullName evidence="5">Basal body P-ring protein</fullName>
    </alternativeName>
</protein>
<comment type="subcellular location">
    <subcellularLocation>
        <location evidence="2 5">Bacterial flagellum basal body</location>
    </subcellularLocation>
</comment>
<dbReference type="HAMAP" id="MF_00416">
    <property type="entry name" value="FlgI"/>
    <property type="match status" value="1"/>
</dbReference>
<dbReference type="Proteomes" id="UP000192343">
    <property type="component" value="Unassembled WGS sequence"/>
</dbReference>
<dbReference type="OrthoDB" id="9786431at2"/>
<name>A0A1Y1RUU7_9SPIO</name>
<comment type="similarity">
    <text evidence="5">Belongs to the FlgI family.</text>
</comment>
<dbReference type="STRING" id="1963862.B4O97_15540"/>
<keyword evidence="4 5" id="KW-0975">Bacterial flagellum</keyword>
<comment type="subunit">
    <text evidence="5">The basal body constitutes a major portion of the flagellar organelle and consists of four rings (L,P,S, and M) mounted on a central rod.</text>
</comment>
<dbReference type="PANTHER" id="PTHR30381:SF0">
    <property type="entry name" value="FLAGELLAR P-RING PROTEIN"/>
    <property type="match status" value="1"/>
</dbReference>
<reference evidence="6 7" key="1">
    <citation type="submission" date="2017-03" db="EMBL/GenBank/DDBJ databases">
        <title>Draft Genome sequence of Marispirochaeta sp. strain JC444.</title>
        <authorList>
            <person name="Shivani Y."/>
            <person name="Subhash Y."/>
            <person name="Sasikala C."/>
            <person name="Ramana C."/>
        </authorList>
    </citation>
    <scope>NUCLEOTIDE SEQUENCE [LARGE SCALE GENOMIC DNA]</scope>
    <source>
        <strain evidence="6 7">JC444</strain>
    </source>
</reference>
<evidence type="ECO:0000313" key="7">
    <source>
        <dbReference type="Proteomes" id="UP000192343"/>
    </source>
</evidence>
<proteinExistence type="inferred from homology"/>
<comment type="function">
    <text evidence="1 5">Assembles around the rod to form the L-ring and probably protects the motor/basal body from shearing forces during rotation.</text>
</comment>
<evidence type="ECO:0000256" key="2">
    <source>
        <dbReference type="ARBA" id="ARBA00004117"/>
    </source>
</evidence>
<dbReference type="GO" id="GO:0071973">
    <property type="term" value="P:bacterial-type flagellum-dependent cell motility"/>
    <property type="evidence" value="ECO:0007669"/>
    <property type="project" value="InterPro"/>
</dbReference>
<organism evidence="6 7">
    <name type="scientific">Marispirochaeta aestuarii</name>
    <dbReference type="NCBI Taxonomy" id="1963862"/>
    <lineage>
        <taxon>Bacteria</taxon>
        <taxon>Pseudomonadati</taxon>
        <taxon>Spirochaetota</taxon>
        <taxon>Spirochaetia</taxon>
        <taxon>Spirochaetales</taxon>
        <taxon>Spirochaetaceae</taxon>
        <taxon>Marispirochaeta</taxon>
    </lineage>
</organism>
<dbReference type="InterPro" id="IPR001782">
    <property type="entry name" value="Flag_FlgI"/>
</dbReference>
<evidence type="ECO:0000256" key="3">
    <source>
        <dbReference type="ARBA" id="ARBA00022729"/>
    </source>
</evidence>
<evidence type="ECO:0000256" key="4">
    <source>
        <dbReference type="ARBA" id="ARBA00023143"/>
    </source>
</evidence>